<evidence type="ECO:0000256" key="6">
    <source>
        <dbReference type="ARBA" id="ARBA00023136"/>
    </source>
</evidence>
<protein>
    <recommendedName>
        <fullName evidence="12">Fluoride ion transporter CrcB</fullName>
    </recommendedName>
</protein>
<evidence type="ECO:0000256" key="3">
    <source>
        <dbReference type="ARBA" id="ARBA00022475"/>
    </source>
</evidence>
<name>A0A814ET90_9BILA</name>
<feature type="transmembrane region" description="Helical" evidence="9">
    <location>
        <begin position="88"/>
        <end position="109"/>
    </location>
</feature>
<dbReference type="GO" id="GO:0005886">
    <property type="term" value="C:plasma membrane"/>
    <property type="evidence" value="ECO:0007669"/>
    <property type="project" value="UniProtKB-SubCell"/>
</dbReference>
<evidence type="ECO:0000256" key="5">
    <source>
        <dbReference type="ARBA" id="ARBA00022989"/>
    </source>
</evidence>
<dbReference type="Pfam" id="PF02537">
    <property type="entry name" value="CRCB"/>
    <property type="match status" value="1"/>
</dbReference>
<dbReference type="PANTHER" id="PTHR28259:SF1">
    <property type="entry name" value="FLUORIDE EXPORT PROTEIN 1-RELATED"/>
    <property type="match status" value="1"/>
</dbReference>
<gene>
    <name evidence="10" type="ORF">ZHD862_LOCUS11277</name>
</gene>
<proteinExistence type="inferred from homology"/>
<evidence type="ECO:0008006" key="12">
    <source>
        <dbReference type="Google" id="ProtNLM"/>
    </source>
</evidence>
<dbReference type="InterPro" id="IPR003691">
    <property type="entry name" value="FluC"/>
</dbReference>
<dbReference type="Proteomes" id="UP000663864">
    <property type="component" value="Unassembled WGS sequence"/>
</dbReference>
<reference evidence="10" key="1">
    <citation type="submission" date="2021-02" db="EMBL/GenBank/DDBJ databases">
        <authorList>
            <person name="Nowell W R."/>
        </authorList>
    </citation>
    <scope>NUCLEOTIDE SEQUENCE</scope>
</reference>
<evidence type="ECO:0000256" key="1">
    <source>
        <dbReference type="ARBA" id="ARBA00002598"/>
    </source>
</evidence>
<evidence type="ECO:0000256" key="2">
    <source>
        <dbReference type="ARBA" id="ARBA00004651"/>
    </source>
</evidence>
<feature type="transmembrane region" description="Helical" evidence="9">
    <location>
        <begin position="58"/>
        <end position="76"/>
    </location>
</feature>
<accession>A0A814ET90</accession>
<keyword evidence="4 9" id="KW-0812">Transmembrane</keyword>
<sequence>MNTEIDMQNLGNATIAETEPVVVQQHRLSSIMPIIVFSYIGVLIRLGLAFLGNNQAPLCAAFWPNFVGCFIMGFVVEQKIHIHQHFAQLYIGLTTGLCGSITTFSGVMYNSCVALFGPSKLDTIKKRRYIYAYAIITVLFIQIVYIILAANFLFLCSPQS</sequence>
<evidence type="ECO:0000256" key="8">
    <source>
        <dbReference type="ARBA" id="ARBA00035585"/>
    </source>
</evidence>
<evidence type="ECO:0000256" key="4">
    <source>
        <dbReference type="ARBA" id="ARBA00022692"/>
    </source>
</evidence>
<keyword evidence="5 9" id="KW-1133">Transmembrane helix</keyword>
<feature type="transmembrane region" description="Helical" evidence="9">
    <location>
        <begin position="31"/>
        <end position="51"/>
    </location>
</feature>
<dbReference type="GO" id="GO:1903425">
    <property type="term" value="F:fluoride transmembrane transporter activity"/>
    <property type="evidence" value="ECO:0007669"/>
    <property type="project" value="TreeGrafter"/>
</dbReference>
<evidence type="ECO:0000313" key="11">
    <source>
        <dbReference type="Proteomes" id="UP000663864"/>
    </source>
</evidence>
<dbReference type="AlphaFoldDB" id="A0A814ET90"/>
<dbReference type="EMBL" id="CAJNOT010000422">
    <property type="protein sequence ID" value="CAF0976484.1"/>
    <property type="molecule type" value="Genomic_DNA"/>
</dbReference>
<evidence type="ECO:0000256" key="9">
    <source>
        <dbReference type="SAM" id="Phobius"/>
    </source>
</evidence>
<comment type="function">
    <text evidence="1">Fluoride channel required for the rapid expulsion of cytoplasmic fluoride.</text>
</comment>
<keyword evidence="6 9" id="KW-0472">Membrane</keyword>
<comment type="similarity">
    <text evidence="7">Belongs to the fluoride channel Fluc/FEX (TC 1.A.43) family.</text>
</comment>
<comment type="subcellular location">
    <subcellularLocation>
        <location evidence="2">Cell membrane</location>
        <topology evidence="2">Multi-pass membrane protein</topology>
    </subcellularLocation>
</comment>
<organism evidence="10 11">
    <name type="scientific">Rotaria sordida</name>
    <dbReference type="NCBI Taxonomy" id="392033"/>
    <lineage>
        <taxon>Eukaryota</taxon>
        <taxon>Metazoa</taxon>
        <taxon>Spiralia</taxon>
        <taxon>Gnathifera</taxon>
        <taxon>Rotifera</taxon>
        <taxon>Eurotatoria</taxon>
        <taxon>Bdelloidea</taxon>
        <taxon>Philodinida</taxon>
        <taxon>Philodinidae</taxon>
        <taxon>Rotaria</taxon>
    </lineage>
</organism>
<evidence type="ECO:0000313" key="10">
    <source>
        <dbReference type="EMBL" id="CAF0976484.1"/>
    </source>
</evidence>
<comment type="caution">
    <text evidence="10">The sequence shown here is derived from an EMBL/GenBank/DDBJ whole genome shotgun (WGS) entry which is preliminary data.</text>
</comment>
<keyword evidence="3" id="KW-1003">Cell membrane</keyword>
<comment type="catalytic activity">
    <reaction evidence="8">
        <text>fluoride(in) = fluoride(out)</text>
        <dbReference type="Rhea" id="RHEA:76159"/>
        <dbReference type="ChEBI" id="CHEBI:17051"/>
    </reaction>
    <physiologicalReaction direction="left-to-right" evidence="8">
        <dbReference type="Rhea" id="RHEA:76160"/>
    </physiologicalReaction>
</comment>
<dbReference type="PANTHER" id="PTHR28259">
    <property type="entry name" value="FLUORIDE EXPORT PROTEIN 1-RELATED"/>
    <property type="match status" value="1"/>
</dbReference>
<feature type="transmembrane region" description="Helical" evidence="9">
    <location>
        <begin position="130"/>
        <end position="154"/>
    </location>
</feature>
<evidence type="ECO:0000256" key="7">
    <source>
        <dbReference type="ARBA" id="ARBA00035120"/>
    </source>
</evidence>